<dbReference type="Proteomes" id="UP000887565">
    <property type="component" value="Unplaced"/>
</dbReference>
<proteinExistence type="predicted"/>
<dbReference type="AlphaFoldDB" id="A0A915ILU0"/>
<keyword evidence="1" id="KW-1185">Reference proteome</keyword>
<accession>A0A915ILU0</accession>
<evidence type="ECO:0000313" key="2">
    <source>
        <dbReference type="WBParaSite" id="nRc.2.0.1.t14428-RA"/>
    </source>
</evidence>
<organism evidence="1 2">
    <name type="scientific">Romanomermis culicivorax</name>
    <name type="common">Nematode worm</name>
    <dbReference type="NCBI Taxonomy" id="13658"/>
    <lineage>
        <taxon>Eukaryota</taxon>
        <taxon>Metazoa</taxon>
        <taxon>Ecdysozoa</taxon>
        <taxon>Nematoda</taxon>
        <taxon>Enoplea</taxon>
        <taxon>Dorylaimia</taxon>
        <taxon>Mermithida</taxon>
        <taxon>Mermithoidea</taxon>
        <taxon>Mermithidae</taxon>
        <taxon>Romanomermis</taxon>
    </lineage>
</organism>
<sequence>MSDQHNLAGSATDVQLPWHHRLVFVASPISHYNFLICPGTFYRKPPPIVCPFLLPCSIFAIFRPPRDSSDLHSPNPKDSGRPLPPLGMDSYAGALQYIGADGVRTWAAVLLNSRPRQLQTASRGLTLHVAKSAQNTTMTLSAPLCAADFMFSFPGDGL</sequence>
<protein>
    <submittedName>
        <fullName evidence="2">Uncharacterized protein</fullName>
    </submittedName>
</protein>
<name>A0A915ILU0_ROMCU</name>
<reference evidence="2" key="1">
    <citation type="submission" date="2022-11" db="UniProtKB">
        <authorList>
            <consortium name="WormBaseParasite"/>
        </authorList>
    </citation>
    <scope>IDENTIFICATION</scope>
</reference>
<evidence type="ECO:0000313" key="1">
    <source>
        <dbReference type="Proteomes" id="UP000887565"/>
    </source>
</evidence>
<dbReference type="WBParaSite" id="nRc.2.0.1.t14428-RA">
    <property type="protein sequence ID" value="nRc.2.0.1.t14428-RA"/>
    <property type="gene ID" value="nRc.2.0.1.g14428"/>
</dbReference>